<evidence type="ECO:0000313" key="2">
    <source>
        <dbReference type="EMBL" id="MDT0261258.1"/>
    </source>
</evidence>
<dbReference type="InterPro" id="IPR029063">
    <property type="entry name" value="SAM-dependent_MTases_sf"/>
</dbReference>
<sequence length="262" mass="28891">MPAHRTPTEPTPAQQTSPAQTPAPRQRGSHSAADFDTAFAAADVIGGWLTRDQARALWDEARRLPAGSRIIEIGSHQGRSTVVLASAAPEATVVAIDPFVSGPMFGGLATKDTFLANLRRCGVTDRVELRQAKSTDLRPGWTEPIGFLYIDGKHDYWTLSDDLRWAEFLAPGARLSIHDAYSSIGVTLGLLRHVLPGSRLRYLDRTGSLARFEVGRPTRADRLRVLAELPWWLHNVGIKVLLRLKLYPIARLMGHTDTADPY</sequence>
<protein>
    <submittedName>
        <fullName evidence="2">Class I SAM-dependent methyltransferase</fullName>
        <ecNumber evidence="2">2.1.1.-</ecNumber>
    </submittedName>
</protein>
<keyword evidence="2" id="KW-0808">Transferase</keyword>
<dbReference type="GO" id="GO:0008168">
    <property type="term" value="F:methyltransferase activity"/>
    <property type="evidence" value="ECO:0007669"/>
    <property type="project" value="UniProtKB-KW"/>
</dbReference>
<feature type="region of interest" description="Disordered" evidence="1">
    <location>
        <begin position="1"/>
        <end position="32"/>
    </location>
</feature>
<dbReference type="Gene3D" id="3.40.50.150">
    <property type="entry name" value="Vaccinia Virus protein VP39"/>
    <property type="match status" value="1"/>
</dbReference>
<dbReference type="EC" id="2.1.1.-" evidence="2"/>
<feature type="compositionally biased region" description="Polar residues" evidence="1">
    <location>
        <begin position="11"/>
        <end position="20"/>
    </location>
</feature>
<keyword evidence="2" id="KW-0489">Methyltransferase</keyword>
<dbReference type="EMBL" id="JAVREH010000007">
    <property type="protein sequence ID" value="MDT0261258.1"/>
    <property type="molecule type" value="Genomic_DNA"/>
</dbReference>
<dbReference type="SUPFAM" id="SSF53335">
    <property type="entry name" value="S-adenosyl-L-methionine-dependent methyltransferases"/>
    <property type="match status" value="1"/>
</dbReference>
<organism evidence="2 3">
    <name type="scientific">Jatrophihabitans lederbergiae</name>
    <dbReference type="NCBI Taxonomy" id="3075547"/>
    <lineage>
        <taxon>Bacteria</taxon>
        <taxon>Bacillati</taxon>
        <taxon>Actinomycetota</taxon>
        <taxon>Actinomycetes</taxon>
        <taxon>Jatrophihabitantales</taxon>
        <taxon>Jatrophihabitantaceae</taxon>
        <taxon>Jatrophihabitans</taxon>
    </lineage>
</organism>
<comment type="caution">
    <text evidence="2">The sequence shown here is derived from an EMBL/GenBank/DDBJ whole genome shotgun (WGS) entry which is preliminary data.</text>
</comment>
<dbReference type="Proteomes" id="UP001183176">
    <property type="component" value="Unassembled WGS sequence"/>
</dbReference>
<dbReference type="Pfam" id="PF13578">
    <property type="entry name" value="Methyltransf_24"/>
    <property type="match status" value="1"/>
</dbReference>
<accession>A0ABU2J8E3</accession>
<dbReference type="RefSeq" id="WP_311422415.1">
    <property type="nucleotide sequence ID" value="NZ_JAVREH010000007.1"/>
</dbReference>
<reference evidence="3" key="1">
    <citation type="submission" date="2023-07" db="EMBL/GenBank/DDBJ databases">
        <title>30 novel species of actinomycetes from the DSMZ collection.</title>
        <authorList>
            <person name="Nouioui I."/>
        </authorList>
    </citation>
    <scope>NUCLEOTIDE SEQUENCE [LARGE SCALE GENOMIC DNA]</scope>
    <source>
        <strain evidence="3">DSM 44399</strain>
    </source>
</reference>
<keyword evidence="3" id="KW-1185">Reference proteome</keyword>
<evidence type="ECO:0000256" key="1">
    <source>
        <dbReference type="SAM" id="MobiDB-lite"/>
    </source>
</evidence>
<proteinExistence type="predicted"/>
<name>A0ABU2J8E3_9ACTN</name>
<evidence type="ECO:0000313" key="3">
    <source>
        <dbReference type="Proteomes" id="UP001183176"/>
    </source>
</evidence>
<gene>
    <name evidence="2" type="ORF">RM423_07600</name>
</gene>
<dbReference type="GO" id="GO:0032259">
    <property type="term" value="P:methylation"/>
    <property type="evidence" value="ECO:0007669"/>
    <property type="project" value="UniProtKB-KW"/>
</dbReference>